<accession>A0A842YN99</accession>
<dbReference type="SMART" id="SM00418">
    <property type="entry name" value="HTH_ARSR"/>
    <property type="match status" value="1"/>
</dbReference>
<keyword evidence="1" id="KW-0805">Transcription regulation</keyword>
<keyword evidence="2" id="KW-0238">DNA-binding</keyword>
<dbReference type="GO" id="GO:0003677">
    <property type="term" value="F:DNA binding"/>
    <property type="evidence" value="ECO:0007669"/>
    <property type="project" value="UniProtKB-KW"/>
</dbReference>
<keyword evidence="3" id="KW-0804">Transcription</keyword>
<sequence>MLGNTMNSCNADRPNPEQIERLNERLAGLPDEDKIKKEAAALKALADPTRLLIIHLLSEGELCVCEIMAALKKPQPTVSHHLNILRRAGFLKAEKRGVWVHYSLASDDLPSMIKQVIEASDY</sequence>
<gene>
    <name evidence="5" type="ORF">DNK57_06535</name>
</gene>
<name>A0A842YN99_METTF</name>
<dbReference type="InterPro" id="IPR001845">
    <property type="entry name" value="HTH_ArsR_DNA-bd_dom"/>
</dbReference>
<dbReference type="InterPro" id="IPR051011">
    <property type="entry name" value="Metal_resp_trans_reg"/>
</dbReference>
<dbReference type="Proteomes" id="UP000646659">
    <property type="component" value="Unassembled WGS sequence"/>
</dbReference>
<dbReference type="AlphaFoldDB" id="A0A842YN99"/>
<dbReference type="Gene3D" id="1.10.10.10">
    <property type="entry name" value="Winged helix-like DNA-binding domain superfamily/Winged helix DNA-binding domain"/>
    <property type="match status" value="1"/>
</dbReference>
<dbReference type="OrthoDB" id="46231at2157"/>
<comment type="caution">
    <text evidence="5">The sequence shown here is derived from an EMBL/GenBank/DDBJ whole genome shotgun (WGS) entry which is preliminary data.</text>
</comment>
<dbReference type="PANTHER" id="PTHR43132">
    <property type="entry name" value="ARSENICAL RESISTANCE OPERON REPRESSOR ARSR-RELATED"/>
    <property type="match status" value="1"/>
</dbReference>
<dbReference type="CDD" id="cd00090">
    <property type="entry name" value="HTH_ARSR"/>
    <property type="match status" value="1"/>
</dbReference>
<reference evidence="5" key="1">
    <citation type="submission" date="2018-06" db="EMBL/GenBank/DDBJ databases">
        <title>Draft genome sequence of Methanothermobacter thermautotrophicus Strain WHS, a thermophilic, hydrogenotrophic methanogen isolated from Washburn Hot Springs in Yellowstone National Park, USA.</title>
        <authorList>
            <person name="Mckay L.J."/>
            <person name="Klingelsmith K."/>
            <person name="Inskeep W.P."/>
            <person name="Fields M.W."/>
        </authorList>
    </citation>
    <scope>NUCLEOTIDE SEQUENCE</scope>
    <source>
        <strain evidence="5">WHS</strain>
    </source>
</reference>
<organism evidence="5 6">
    <name type="scientific">Methanothermobacter thermautotrophicus</name>
    <name type="common">Methanobacterium thermoformicicum</name>
    <dbReference type="NCBI Taxonomy" id="145262"/>
    <lineage>
        <taxon>Archaea</taxon>
        <taxon>Methanobacteriati</taxon>
        <taxon>Methanobacteriota</taxon>
        <taxon>Methanomada group</taxon>
        <taxon>Methanobacteria</taxon>
        <taxon>Methanobacteriales</taxon>
        <taxon>Methanobacteriaceae</taxon>
        <taxon>Methanothermobacter</taxon>
    </lineage>
</organism>
<dbReference type="PRINTS" id="PR00778">
    <property type="entry name" value="HTHARSR"/>
</dbReference>
<feature type="domain" description="HTH arsR-type" evidence="4">
    <location>
        <begin position="30"/>
        <end position="122"/>
    </location>
</feature>
<dbReference type="Pfam" id="PF01022">
    <property type="entry name" value="HTH_5"/>
    <property type="match status" value="1"/>
</dbReference>
<evidence type="ECO:0000313" key="6">
    <source>
        <dbReference type="Proteomes" id="UP000646659"/>
    </source>
</evidence>
<dbReference type="GO" id="GO:0003700">
    <property type="term" value="F:DNA-binding transcription factor activity"/>
    <property type="evidence" value="ECO:0007669"/>
    <property type="project" value="InterPro"/>
</dbReference>
<proteinExistence type="predicted"/>
<evidence type="ECO:0000256" key="2">
    <source>
        <dbReference type="ARBA" id="ARBA00023125"/>
    </source>
</evidence>
<dbReference type="InterPro" id="IPR036388">
    <property type="entry name" value="WH-like_DNA-bd_sf"/>
</dbReference>
<protein>
    <submittedName>
        <fullName evidence="5">Transcriptional regulator</fullName>
    </submittedName>
</protein>
<evidence type="ECO:0000313" key="5">
    <source>
        <dbReference type="EMBL" id="MBE2900448.1"/>
    </source>
</evidence>
<dbReference type="PANTHER" id="PTHR43132:SF2">
    <property type="entry name" value="ARSENICAL RESISTANCE OPERON REPRESSOR ARSR-RELATED"/>
    <property type="match status" value="1"/>
</dbReference>
<evidence type="ECO:0000256" key="3">
    <source>
        <dbReference type="ARBA" id="ARBA00023163"/>
    </source>
</evidence>
<dbReference type="InterPro" id="IPR036390">
    <property type="entry name" value="WH_DNA-bd_sf"/>
</dbReference>
<dbReference type="SUPFAM" id="SSF46785">
    <property type="entry name" value="Winged helix' DNA-binding domain"/>
    <property type="match status" value="1"/>
</dbReference>
<dbReference type="InterPro" id="IPR011991">
    <property type="entry name" value="ArsR-like_HTH"/>
</dbReference>
<dbReference type="NCBIfam" id="NF033788">
    <property type="entry name" value="HTH_metalloreg"/>
    <property type="match status" value="1"/>
</dbReference>
<dbReference type="PROSITE" id="PS50987">
    <property type="entry name" value="HTH_ARSR_2"/>
    <property type="match status" value="1"/>
</dbReference>
<evidence type="ECO:0000259" key="4">
    <source>
        <dbReference type="PROSITE" id="PS50987"/>
    </source>
</evidence>
<dbReference type="EMBL" id="QKOF01000006">
    <property type="protein sequence ID" value="MBE2900448.1"/>
    <property type="molecule type" value="Genomic_DNA"/>
</dbReference>
<evidence type="ECO:0000256" key="1">
    <source>
        <dbReference type="ARBA" id="ARBA00023015"/>
    </source>
</evidence>